<feature type="compositionally biased region" description="Basic residues" evidence="1">
    <location>
        <begin position="42"/>
        <end position="55"/>
    </location>
</feature>
<protein>
    <recommendedName>
        <fullName evidence="4">Pentacotripeptide-repeat region of PRORP domain-containing protein</fullName>
    </recommendedName>
</protein>
<dbReference type="Gene3D" id="1.25.40.10">
    <property type="entry name" value="Tetratricopeptide repeat domain"/>
    <property type="match status" value="2"/>
</dbReference>
<feature type="region of interest" description="Disordered" evidence="1">
    <location>
        <begin position="763"/>
        <end position="796"/>
    </location>
</feature>
<accession>A0A9W8AE57</accession>
<reference evidence="2" key="1">
    <citation type="submission" date="2022-07" db="EMBL/GenBank/DDBJ databases">
        <title>Phylogenomic reconstructions and comparative analyses of Kickxellomycotina fungi.</title>
        <authorList>
            <person name="Reynolds N.K."/>
            <person name="Stajich J.E."/>
            <person name="Barry K."/>
            <person name="Grigoriev I.V."/>
            <person name="Crous P."/>
            <person name="Smith M.E."/>
        </authorList>
    </citation>
    <scope>NUCLEOTIDE SEQUENCE</scope>
    <source>
        <strain evidence="2">RSA 861</strain>
    </source>
</reference>
<name>A0A9W8AE57_9FUNG</name>
<evidence type="ECO:0008006" key="4">
    <source>
        <dbReference type="Google" id="ProtNLM"/>
    </source>
</evidence>
<dbReference type="PANTHER" id="PTHR47938:SF35">
    <property type="entry name" value="PENTATRICOPEPTIDE REPEAT-CONTAINING PROTEIN 4, MITOCHONDRIAL-RELATED"/>
    <property type="match status" value="1"/>
</dbReference>
<dbReference type="GO" id="GO:0003729">
    <property type="term" value="F:mRNA binding"/>
    <property type="evidence" value="ECO:0007669"/>
    <property type="project" value="TreeGrafter"/>
</dbReference>
<dbReference type="InterPro" id="IPR011990">
    <property type="entry name" value="TPR-like_helical_dom_sf"/>
</dbReference>
<comment type="caution">
    <text evidence="2">The sequence shown here is derived from an EMBL/GenBank/DDBJ whole genome shotgun (WGS) entry which is preliminary data.</text>
</comment>
<evidence type="ECO:0000256" key="1">
    <source>
        <dbReference type="SAM" id="MobiDB-lite"/>
    </source>
</evidence>
<feature type="region of interest" description="Disordered" evidence="1">
    <location>
        <begin position="978"/>
        <end position="1005"/>
    </location>
</feature>
<gene>
    <name evidence="2" type="ORF">IWQ60_004504</name>
</gene>
<dbReference type="OrthoDB" id="2103964at2759"/>
<feature type="compositionally biased region" description="Polar residues" evidence="1">
    <location>
        <begin position="787"/>
        <end position="796"/>
    </location>
</feature>
<evidence type="ECO:0000313" key="2">
    <source>
        <dbReference type="EMBL" id="KAJ1925528.1"/>
    </source>
</evidence>
<dbReference type="Proteomes" id="UP001150569">
    <property type="component" value="Unassembled WGS sequence"/>
</dbReference>
<proteinExistence type="predicted"/>
<dbReference type="PANTHER" id="PTHR47938">
    <property type="entry name" value="RESPIRATORY COMPLEX I CHAPERONE (CIA84), PUTATIVE (AFU_ORTHOLOGUE AFUA_2G06020)-RELATED"/>
    <property type="match status" value="1"/>
</dbReference>
<feature type="region of interest" description="Disordered" evidence="1">
    <location>
        <begin position="30"/>
        <end position="58"/>
    </location>
</feature>
<organism evidence="2 3">
    <name type="scientific">Tieghemiomyces parasiticus</name>
    <dbReference type="NCBI Taxonomy" id="78921"/>
    <lineage>
        <taxon>Eukaryota</taxon>
        <taxon>Fungi</taxon>
        <taxon>Fungi incertae sedis</taxon>
        <taxon>Zoopagomycota</taxon>
        <taxon>Kickxellomycotina</taxon>
        <taxon>Dimargaritomycetes</taxon>
        <taxon>Dimargaritales</taxon>
        <taxon>Dimargaritaceae</taxon>
        <taxon>Tieghemiomyces</taxon>
    </lineage>
</organism>
<dbReference type="EMBL" id="JANBPT010000219">
    <property type="protein sequence ID" value="KAJ1925528.1"/>
    <property type="molecule type" value="Genomic_DNA"/>
</dbReference>
<keyword evidence="3" id="KW-1185">Reference proteome</keyword>
<evidence type="ECO:0000313" key="3">
    <source>
        <dbReference type="Proteomes" id="UP001150569"/>
    </source>
</evidence>
<sequence>MARAVRSEILQAINAGYLPRPADRTFRLGTKPPALTTSLAHPWRRSHPPGRRRQRSPLNTLSGPLWSWGARALSAHAHRAPRPVRPAPLSGPLARALAITDHTAGLRLLQDLLEQDPPRRVAGHIPGASQVSQLLRDLAGRHSWSSLATLDHLLRAHYNAIYPHLDLRPVISHLVRSNASLKEVVDRFAAWSPGMLAGSPAKRRHALVRTATDLLGHVLRTENHFGPESHRLMTALSRHLAGDPAKAAAERQILTGAMHQILRTWTRGSKASVPPTNLTAAGVTAIFNHCYQHCGDVDPLTLYMCTHAAITPSRYGEVYSAIMGDPLLLAVPSYERADVVNQLCGYLLALYIDPYSARSLEDLHPRPVLQNLLLRFFELLLEVHVREINIPVTTRTSLSSLAEGQRTTAAHLAALTNWVAPRIGELISSPSTTATPHLTEIIPSLDQLAVWMKDRAPTWSADKLVGLIQVISALQPAVQTTTPVDTLLPNLTRLLIRTNAPLPGRYYTLATGACLRHDRVDTALTIHAILSTADAADHLETEALRTLAAALARCGRLTEAGRFCRQVGRPPVVAAVVEHIIRPLTSSTGQSRSPSDDSTATASVITEPSEVTLEHLCTFLAVLYPQSAAPPGLALTKALLASRGHTNLLREGYTLAVGGLLRLSHYTAARAVHSFLVHRGVLPDIKLVNALLKALVTHSTWVEAYVAYRDFVDARHRPNAYTGTILMNGLARQPGTTQSLGNTAAPAILDRYRRPHLRPPPAFLAPTERPAPLRYQSTPPGAADSETMPTPATTNGASYRAYRHRRPTNLPAPLEAIGHILADLRAGGVHLNTAFLTALLQCLIALGQPLDQVRIIFDDMRAGSNAAATTHAAPNAVTYLVMMWGYARAGVYRETAALLGDLRAHRPHLADISHYGVLMYAYSRAHQMPALLETWRTVRRLFPTPNARVVNVLLFALVRQGRPQMALDFFAQLGRQSLEETQEGSEGAQRGASQSHGMPAARHGDEDAPGAIAQCLRATRPAATTTSTTTAEYGRNTEHMTSLLIRAHLLEGQLGPAWQLFCRVPCADPVAQAHVLESFLRYFISQGDIVASEKLFAAISADPVKMVYWLDYLRLIVLASRHGNYEFVARLYASMRRAYLHYFPRVTAVSSARVQPRWPRLWQQTTVGQTMDEGAALDSNPLLVDARPESVAPLVTGGHSRRSSDRTIAPKVSQMDHFHITEEQQLLIAEGCCRADRASLALLAYHDYLGIPTPVPPLLGVEQGLHAAELTLSAAPSGSFNRNVSTIE</sequence>
<dbReference type="GO" id="GO:0005739">
    <property type="term" value="C:mitochondrion"/>
    <property type="evidence" value="ECO:0007669"/>
    <property type="project" value="TreeGrafter"/>
</dbReference>
<dbReference type="GO" id="GO:0140053">
    <property type="term" value="P:mitochondrial gene expression"/>
    <property type="evidence" value="ECO:0007669"/>
    <property type="project" value="TreeGrafter"/>
</dbReference>